<name>A0ABR0AHF9_9CRUS</name>
<reference evidence="1 2" key="1">
    <citation type="journal article" date="2023" name="Nucleic Acids Res.">
        <title>The hologenome of Daphnia magna reveals possible DNA methylation and microbiome-mediated evolution of the host genome.</title>
        <authorList>
            <person name="Chaturvedi A."/>
            <person name="Li X."/>
            <person name="Dhandapani V."/>
            <person name="Marshall H."/>
            <person name="Kissane S."/>
            <person name="Cuenca-Cambronero M."/>
            <person name="Asole G."/>
            <person name="Calvet F."/>
            <person name="Ruiz-Romero M."/>
            <person name="Marangio P."/>
            <person name="Guigo R."/>
            <person name="Rago D."/>
            <person name="Mirbahai L."/>
            <person name="Eastwood N."/>
            <person name="Colbourne J.K."/>
            <person name="Zhou J."/>
            <person name="Mallon E."/>
            <person name="Orsini L."/>
        </authorList>
    </citation>
    <scope>NUCLEOTIDE SEQUENCE [LARGE SCALE GENOMIC DNA]</scope>
    <source>
        <strain evidence="1">LRV0_1</strain>
    </source>
</reference>
<dbReference type="EMBL" id="JAOYFB010000037">
    <property type="protein sequence ID" value="KAK4024557.1"/>
    <property type="molecule type" value="Genomic_DNA"/>
</dbReference>
<evidence type="ECO:0000313" key="1">
    <source>
        <dbReference type="EMBL" id="KAK4024557.1"/>
    </source>
</evidence>
<dbReference type="Proteomes" id="UP001234178">
    <property type="component" value="Unassembled WGS sequence"/>
</dbReference>
<keyword evidence="2" id="KW-1185">Reference proteome</keyword>
<comment type="caution">
    <text evidence="1">The sequence shown here is derived from an EMBL/GenBank/DDBJ whole genome shotgun (WGS) entry which is preliminary data.</text>
</comment>
<proteinExistence type="predicted"/>
<organism evidence="1 2">
    <name type="scientific">Daphnia magna</name>
    <dbReference type="NCBI Taxonomy" id="35525"/>
    <lineage>
        <taxon>Eukaryota</taxon>
        <taxon>Metazoa</taxon>
        <taxon>Ecdysozoa</taxon>
        <taxon>Arthropoda</taxon>
        <taxon>Crustacea</taxon>
        <taxon>Branchiopoda</taxon>
        <taxon>Diplostraca</taxon>
        <taxon>Cladocera</taxon>
        <taxon>Anomopoda</taxon>
        <taxon>Daphniidae</taxon>
        <taxon>Daphnia</taxon>
    </lineage>
</organism>
<evidence type="ECO:0000313" key="2">
    <source>
        <dbReference type="Proteomes" id="UP001234178"/>
    </source>
</evidence>
<accession>A0ABR0AHF9</accession>
<sequence length="111" mass="12441">MNLQGPSITLQQSPMVVKTVQQVTSPTNDSVQANRLRFPTGDFLLPNGSPTSPEVVEEWCSSTSCQNTVTPTSLRPHLTYRHLNFQDNETIRTDDFNGHRLIKSTGIKKTR</sequence>
<protein>
    <submittedName>
        <fullName evidence="1">Uncharacterized protein</fullName>
    </submittedName>
</protein>
<gene>
    <name evidence="1" type="ORF">OUZ56_009980</name>
</gene>